<dbReference type="Gene3D" id="3.30.70.60">
    <property type="match status" value="1"/>
</dbReference>
<keyword evidence="3 6" id="KW-0687">Ribonucleoprotein</keyword>
<evidence type="ECO:0000256" key="1">
    <source>
        <dbReference type="ARBA" id="ARBA00009512"/>
    </source>
</evidence>
<dbReference type="InterPro" id="IPR020814">
    <property type="entry name" value="Ribosomal_S6_plastid/chlpt"/>
</dbReference>
<evidence type="ECO:0000256" key="4">
    <source>
        <dbReference type="ARBA" id="ARBA00035104"/>
    </source>
</evidence>
<dbReference type="Pfam" id="PF01250">
    <property type="entry name" value="Ribosomal_S6"/>
    <property type="match status" value="1"/>
</dbReference>
<dbReference type="InterPro" id="IPR000529">
    <property type="entry name" value="Ribosomal_bS6"/>
</dbReference>
<evidence type="ECO:0000313" key="8">
    <source>
        <dbReference type="Proteomes" id="UP000502958"/>
    </source>
</evidence>
<keyword evidence="6" id="KW-0699">rRNA-binding</keyword>
<evidence type="ECO:0000256" key="2">
    <source>
        <dbReference type="ARBA" id="ARBA00022980"/>
    </source>
</evidence>
<organism evidence="7 8">
    <name type="scientific">Buchnera aphidicola subsp. Uroleucon sonchi</name>
    <dbReference type="NCBI Taxonomy" id="118118"/>
    <lineage>
        <taxon>Bacteria</taxon>
        <taxon>Pseudomonadati</taxon>
        <taxon>Pseudomonadota</taxon>
        <taxon>Gammaproteobacteria</taxon>
        <taxon>Enterobacterales</taxon>
        <taxon>Erwiniaceae</taxon>
        <taxon>Buchnera</taxon>
    </lineage>
</organism>
<dbReference type="GO" id="GO:0006412">
    <property type="term" value="P:translation"/>
    <property type="evidence" value="ECO:0007669"/>
    <property type="project" value="UniProtKB-UniRule"/>
</dbReference>
<dbReference type="PANTHER" id="PTHR21011">
    <property type="entry name" value="MITOCHONDRIAL 28S RIBOSOMAL PROTEIN S6"/>
    <property type="match status" value="1"/>
</dbReference>
<keyword evidence="6" id="KW-0694">RNA-binding</keyword>
<keyword evidence="2 6" id="KW-0689">Ribosomal protein</keyword>
<sequence>MRHYEIIFIVHPDHSDKIPLLNEKYKQIIESDNGVIHRLEDWGRRQLSYSIHKLNKAHYILMNIEVIPKTISSLETEFRFNKVILRNMIICVKKAVCELSPILKIQDEKKEKKI</sequence>
<dbReference type="GO" id="GO:0070181">
    <property type="term" value="F:small ribosomal subunit rRNA binding"/>
    <property type="evidence" value="ECO:0007669"/>
    <property type="project" value="TreeGrafter"/>
</dbReference>
<dbReference type="HAMAP" id="MF_00360">
    <property type="entry name" value="Ribosomal_bS6"/>
    <property type="match status" value="1"/>
</dbReference>
<comment type="similarity">
    <text evidence="1 6">Belongs to the bacterial ribosomal protein bS6 family.</text>
</comment>
<reference evidence="7 8" key="1">
    <citation type="submission" date="2020-01" db="EMBL/GenBank/DDBJ databases">
        <title>Complete genome of Buchnera aphidicola isolated from Chaitophorus populeti.</title>
        <authorList>
            <person name="Park J."/>
            <person name="Xi H."/>
        </authorList>
    </citation>
    <scope>NUCLEOTIDE SEQUENCE [LARGE SCALE GENOMIC DNA]</scope>
    <source>
        <strain evidence="7 8">UsonBac</strain>
    </source>
</reference>
<evidence type="ECO:0000256" key="3">
    <source>
        <dbReference type="ARBA" id="ARBA00023274"/>
    </source>
</evidence>
<dbReference type="RefSeq" id="WP_163119690.1">
    <property type="nucleotide sequence ID" value="NZ_CP047588.1"/>
</dbReference>
<accession>A0A6C1FIC8</accession>
<dbReference type="CDD" id="cd00473">
    <property type="entry name" value="bS6"/>
    <property type="match status" value="1"/>
</dbReference>
<dbReference type="PANTHER" id="PTHR21011:SF1">
    <property type="entry name" value="SMALL RIBOSOMAL SUBUNIT PROTEIN BS6M"/>
    <property type="match status" value="1"/>
</dbReference>
<gene>
    <name evidence="6 7" type="primary">rpsF</name>
    <name evidence="7" type="ORF">GUU85_02670</name>
</gene>
<evidence type="ECO:0000256" key="6">
    <source>
        <dbReference type="HAMAP-Rule" id="MF_00360"/>
    </source>
</evidence>
<dbReference type="InterPro" id="IPR035980">
    <property type="entry name" value="Ribosomal_bS6_sf"/>
</dbReference>
<protein>
    <recommendedName>
        <fullName evidence="5 6">Small ribosomal subunit protein bS6</fullName>
    </recommendedName>
</protein>
<evidence type="ECO:0000256" key="5">
    <source>
        <dbReference type="ARBA" id="ARBA00035294"/>
    </source>
</evidence>
<dbReference type="GO" id="GO:0022627">
    <property type="term" value="C:cytosolic small ribosomal subunit"/>
    <property type="evidence" value="ECO:0007669"/>
    <property type="project" value="TreeGrafter"/>
</dbReference>
<evidence type="ECO:0000313" key="7">
    <source>
        <dbReference type="EMBL" id="QIE02235.1"/>
    </source>
</evidence>
<dbReference type="InterPro" id="IPR014717">
    <property type="entry name" value="Transl_elong_EF1B/ribsomal_bS6"/>
</dbReference>
<dbReference type="AlphaFoldDB" id="A0A6C1FIC8"/>
<dbReference type="NCBIfam" id="TIGR00166">
    <property type="entry name" value="S6"/>
    <property type="match status" value="1"/>
</dbReference>
<dbReference type="Proteomes" id="UP000502958">
    <property type="component" value="Chromosome"/>
</dbReference>
<dbReference type="SUPFAM" id="SSF54995">
    <property type="entry name" value="Ribosomal protein S6"/>
    <property type="match status" value="1"/>
</dbReference>
<name>A0A6C1FIC8_BUCUN</name>
<comment type="function">
    <text evidence="4 6">Binds together with bS18 to 16S ribosomal RNA.</text>
</comment>
<proteinExistence type="inferred from homology"/>
<dbReference type="EMBL" id="CP047588">
    <property type="protein sequence ID" value="QIE02235.1"/>
    <property type="molecule type" value="Genomic_DNA"/>
</dbReference>
<dbReference type="GO" id="GO:0003735">
    <property type="term" value="F:structural constituent of ribosome"/>
    <property type="evidence" value="ECO:0007669"/>
    <property type="project" value="InterPro"/>
</dbReference>